<gene>
    <name evidence="1" type="ORF">TCM_002411</name>
</gene>
<evidence type="ECO:0000313" key="1">
    <source>
        <dbReference type="EMBL" id="EOX93524.1"/>
    </source>
</evidence>
<organism evidence="1 2">
    <name type="scientific">Theobroma cacao</name>
    <name type="common">Cacao</name>
    <name type="synonym">Cocoa</name>
    <dbReference type="NCBI Taxonomy" id="3641"/>
    <lineage>
        <taxon>Eukaryota</taxon>
        <taxon>Viridiplantae</taxon>
        <taxon>Streptophyta</taxon>
        <taxon>Embryophyta</taxon>
        <taxon>Tracheophyta</taxon>
        <taxon>Spermatophyta</taxon>
        <taxon>Magnoliopsida</taxon>
        <taxon>eudicotyledons</taxon>
        <taxon>Gunneridae</taxon>
        <taxon>Pentapetalae</taxon>
        <taxon>rosids</taxon>
        <taxon>malvids</taxon>
        <taxon>Malvales</taxon>
        <taxon>Malvaceae</taxon>
        <taxon>Byttnerioideae</taxon>
        <taxon>Theobroma</taxon>
    </lineage>
</organism>
<keyword evidence="2" id="KW-1185">Reference proteome</keyword>
<evidence type="ECO:0000313" key="2">
    <source>
        <dbReference type="Proteomes" id="UP000026915"/>
    </source>
</evidence>
<dbReference type="InParanoid" id="A0A061DL34"/>
<protein>
    <submittedName>
        <fullName evidence="1">Uncharacterized protein</fullName>
    </submittedName>
</protein>
<dbReference type="HOGENOM" id="CLU_2459180_0_0_1"/>
<reference evidence="1 2" key="1">
    <citation type="journal article" date="2013" name="Genome Biol.">
        <title>The genome sequence of the most widely cultivated cacao type and its use to identify candidate genes regulating pod color.</title>
        <authorList>
            <person name="Motamayor J.C."/>
            <person name="Mockaitis K."/>
            <person name="Schmutz J."/>
            <person name="Haiminen N."/>
            <person name="Iii D.L."/>
            <person name="Cornejo O."/>
            <person name="Findley S.D."/>
            <person name="Zheng P."/>
            <person name="Utro F."/>
            <person name="Royaert S."/>
            <person name="Saski C."/>
            <person name="Jenkins J."/>
            <person name="Podicheti R."/>
            <person name="Zhao M."/>
            <person name="Scheffler B.E."/>
            <person name="Stack J.C."/>
            <person name="Feltus F.A."/>
            <person name="Mustiga G.M."/>
            <person name="Amores F."/>
            <person name="Phillips W."/>
            <person name="Marelli J.P."/>
            <person name="May G.D."/>
            <person name="Shapiro H."/>
            <person name="Ma J."/>
            <person name="Bustamante C.D."/>
            <person name="Schnell R.J."/>
            <person name="Main D."/>
            <person name="Gilbert D."/>
            <person name="Parida L."/>
            <person name="Kuhn D.N."/>
        </authorList>
    </citation>
    <scope>NUCLEOTIDE SEQUENCE [LARGE SCALE GENOMIC DNA]</scope>
    <source>
        <strain evidence="2">cv. Matina 1-6</strain>
    </source>
</reference>
<dbReference type="Gramene" id="EOX93524">
    <property type="protein sequence ID" value="EOX93524"/>
    <property type="gene ID" value="TCM_002411"/>
</dbReference>
<dbReference type="AlphaFoldDB" id="A0A061DL34"/>
<dbReference type="Proteomes" id="UP000026915">
    <property type="component" value="Chromosome 1"/>
</dbReference>
<proteinExistence type="predicted"/>
<sequence>MRLVIHLSGVFNVVIIGVFHNTQGSSQRPGVSLVPEREDHYSLRSSSLLSSFDTPCSDIYEKYVKACSSKSSFSNPRKMKQERLGLYFI</sequence>
<accession>A0A061DL34</accession>
<dbReference type="EMBL" id="CM001879">
    <property type="protein sequence ID" value="EOX93524.1"/>
    <property type="molecule type" value="Genomic_DNA"/>
</dbReference>
<name>A0A061DL34_THECC</name>